<dbReference type="AlphaFoldDB" id="A0A6G1IIG2"/>
<accession>A0A6G1IIG2</accession>
<evidence type="ECO:0000313" key="2">
    <source>
        <dbReference type="EMBL" id="KAF2678027.1"/>
    </source>
</evidence>
<evidence type="ECO:0000259" key="1">
    <source>
        <dbReference type="Pfam" id="PF06985"/>
    </source>
</evidence>
<proteinExistence type="predicted"/>
<dbReference type="EMBL" id="MU005615">
    <property type="protein sequence ID" value="KAF2678027.1"/>
    <property type="molecule type" value="Genomic_DNA"/>
</dbReference>
<dbReference type="InterPro" id="IPR052895">
    <property type="entry name" value="HetReg/Transcr_Mod"/>
</dbReference>
<feature type="domain" description="Heterokaryon incompatibility" evidence="1">
    <location>
        <begin position="79"/>
        <end position="210"/>
    </location>
</feature>
<gene>
    <name evidence="2" type="ORF">K458DRAFT_436145</name>
</gene>
<reference evidence="2" key="1">
    <citation type="journal article" date="2020" name="Stud. Mycol.">
        <title>101 Dothideomycetes genomes: a test case for predicting lifestyles and emergence of pathogens.</title>
        <authorList>
            <person name="Haridas S."/>
            <person name="Albert R."/>
            <person name="Binder M."/>
            <person name="Bloem J."/>
            <person name="Labutti K."/>
            <person name="Salamov A."/>
            <person name="Andreopoulos B."/>
            <person name="Baker S."/>
            <person name="Barry K."/>
            <person name="Bills G."/>
            <person name="Bluhm B."/>
            <person name="Cannon C."/>
            <person name="Castanera R."/>
            <person name="Culley D."/>
            <person name="Daum C."/>
            <person name="Ezra D."/>
            <person name="Gonzalez J."/>
            <person name="Henrissat B."/>
            <person name="Kuo A."/>
            <person name="Liang C."/>
            <person name="Lipzen A."/>
            <person name="Lutzoni F."/>
            <person name="Magnuson J."/>
            <person name="Mondo S."/>
            <person name="Nolan M."/>
            <person name="Ohm R."/>
            <person name="Pangilinan J."/>
            <person name="Park H.-J."/>
            <person name="Ramirez L."/>
            <person name="Alfaro M."/>
            <person name="Sun H."/>
            <person name="Tritt A."/>
            <person name="Yoshinaga Y."/>
            <person name="Zwiers L.-H."/>
            <person name="Turgeon B."/>
            <person name="Goodwin S."/>
            <person name="Spatafora J."/>
            <person name="Crous P."/>
            <person name="Grigoriev I."/>
        </authorList>
    </citation>
    <scope>NUCLEOTIDE SEQUENCE</scope>
    <source>
        <strain evidence="2">CBS 122367</strain>
    </source>
</reference>
<dbReference type="PANTHER" id="PTHR24148">
    <property type="entry name" value="ANKYRIN REPEAT DOMAIN-CONTAINING PROTEIN 39 HOMOLOG-RELATED"/>
    <property type="match status" value="1"/>
</dbReference>
<dbReference type="Proteomes" id="UP000799291">
    <property type="component" value="Unassembled WGS sequence"/>
</dbReference>
<protein>
    <submittedName>
        <fullName evidence="2">HET-domain-containing protein</fullName>
    </submittedName>
</protein>
<keyword evidence="3" id="KW-1185">Reference proteome</keyword>
<dbReference type="OrthoDB" id="3553147at2759"/>
<sequence>MAPKSHRFSSFANFKFNRFSSFANIRPKLPHPNMTFKHKPIDPKTQMRTLILDPAPSLDSQEPLRGRLEVIPLGTRDRYAALSYVWGDQSEQHELHLEGQVFMVGKNLHEALLHIRVGGPTDICYTWIDAICIDQNNIPERNAQVAEMGTIYRTASWVVVWLGLGDEDTNAAMDYLKHRHDRNNDRPYPWAGLSKVFLRPWWSRIWVVQEAFAGNGVSVLCGEKKYSASWHDLMVTMTQAPKKEVWERAKVPYPDIDKHLMLQYMYWSTRDDEDEITFDTLLLATTVREATDPRDRIYGLLGIINDGNYHRIEVDYSNSKERIYQDAMVSLIKSRGDLDWMGYAVGHNWPNTPSWCIDFSQKGWAERISNRHRFLPKRLSERQQGSLSTTMIHDPGQGTIKLQGERVGSIKHVLSPRLDGIKKQLDEWHNTTEKLPEETIFGYRDEMAQRLLEEISKFVEFAYSALSKRLGYARAEEEISRGALWAIAATDVTKTEDCPLPENIEKARRLFSNIQKYAETQDFWSFNTCQWANTCSAVPPKADLEMRKILFTMARELEGSTFFATETGYVGVAQYPIKQNDALVLFYSGRFPAVLEDCGDGSFKLASFTWTHDAMRGQYLDERRPNLSKTEFVLC</sequence>
<dbReference type="Pfam" id="PF06985">
    <property type="entry name" value="HET"/>
    <property type="match status" value="1"/>
</dbReference>
<dbReference type="InterPro" id="IPR010730">
    <property type="entry name" value="HET"/>
</dbReference>
<dbReference type="PANTHER" id="PTHR24148:SF82">
    <property type="entry name" value="HETEROKARYON INCOMPATIBILITY DOMAIN-CONTAINING PROTEIN"/>
    <property type="match status" value="1"/>
</dbReference>
<organism evidence="2 3">
    <name type="scientific">Lentithecium fluviatile CBS 122367</name>
    <dbReference type="NCBI Taxonomy" id="1168545"/>
    <lineage>
        <taxon>Eukaryota</taxon>
        <taxon>Fungi</taxon>
        <taxon>Dikarya</taxon>
        <taxon>Ascomycota</taxon>
        <taxon>Pezizomycotina</taxon>
        <taxon>Dothideomycetes</taxon>
        <taxon>Pleosporomycetidae</taxon>
        <taxon>Pleosporales</taxon>
        <taxon>Massarineae</taxon>
        <taxon>Lentitheciaceae</taxon>
        <taxon>Lentithecium</taxon>
    </lineage>
</organism>
<name>A0A6G1IIG2_9PLEO</name>
<evidence type="ECO:0000313" key="3">
    <source>
        <dbReference type="Proteomes" id="UP000799291"/>
    </source>
</evidence>